<sequence length="294" mass="33349">MEGIKMLQQSTLDDDMLSEIIDAVFDSSSSDSEASSTYKKPHGSRPGRAPNVNRGHAMGADRLYQDYFAPNAVYNERLFRRRFRMQRELFIRIVQGIKTHDEYFEQRFDALNVPGLSTLQKITAAIHQLAYGTPADACDEYIRISESTAQKCLDKFAQAMIDKYGPVYLRSPTPEDLERTLRINAARGFPDCAGSLDCYAWRWDKCPKAKQGQYKGHKGTSIILEAAVDGDLWFWHAHVGFPGSLNDINVVQRSSLICLTLHDIVNGACHQVSYVVNHQIYTTPYWLVDGIYPR</sequence>
<dbReference type="Pfam" id="PF04827">
    <property type="entry name" value="Plant_tran"/>
    <property type="match status" value="1"/>
</dbReference>
<evidence type="ECO:0000313" key="3">
    <source>
        <dbReference type="Proteomes" id="UP000469452"/>
    </source>
</evidence>
<dbReference type="InterPro" id="IPR006912">
    <property type="entry name" value="Harbinger_derived_prot"/>
</dbReference>
<dbReference type="PANTHER" id="PTHR47150:SF5">
    <property type="entry name" value="OS07G0546750 PROTEIN"/>
    <property type="match status" value="1"/>
</dbReference>
<dbReference type="EMBL" id="VJMI01017330">
    <property type="protein sequence ID" value="KAF0714194.1"/>
    <property type="molecule type" value="Genomic_DNA"/>
</dbReference>
<reference evidence="2 3" key="1">
    <citation type="submission" date="2019-06" db="EMBL/GenBank/DDBJ databases">
        <title>Genomics analysis of Aphanomyces spp. identifies a new class of oomycete effector associated with host adaptation.</title>
        <authorList>
            <person name="Gaulin E."/>
        </authorList>
    </citation>
    <scope>NUCLEOTIDE SEQUENCE [LARGE SCALE GENOMIC DNA]</scope>
    <source>
        <strain evidence="2 3">E</strain>
    </source>
</reference>
<evidence type="ECO:0008006" key="4">
    <source>
        <dbReference type="Google" id="ProtNLM"/>
    </source>
</evidence>
<dbReference type="AlphaFoldDB" id="A0A6A4ZHV7"/>
<protein>
    <recommendedName>
        <fullName evidence="4">DDE Tnp4 domain-containing protein</fullName>
    </recommendedName>
</protein>
<evidence type="ECO:0000256" key="1">
    <source>
        <dbReference type="SAM" id="MobiDB-lite"/>
    </source>
</evidence>
<evidence type="ECO:0000313" key="2">
    <source>
        <dbReference type="EMBL" id="KAF0714194.1"/>
    </source>
</evidence>
<dbReference type="PANTHER" id="PTHR47150">
    <property type="entry name" value="OS12G0169200 PROTEIN"/>
    <property type="match status" value="1"/>
</dbReference>
<organism evidence="2 3">
    <name type="scientific">Aphanomyces astaci</name>
    <name type="common">Crayfish plague agent</name>
    <dbReference type="NCBI Taxonomy" id="112090"/>
    <lineage>
        <taxon>Eukaryota</taxon>
        <taxon>Sar</taxon>
        <taxon>Stramenopiles</taxon>
        <taxon>Oomycota</taxon>
        <taxon>Saprolegniomycetes</taxon>
        <taxon>Saprolegniales</taxon>
        <taxon>Verrucalvaceae</taxon>
        <taxon>Aphanomyces</taxon>
    </lineage>
</organism>
<gene>
    <name evidence="2" type="ORF">AaE_011626</name>
</gene>
<accession>A0A6A4ZHV7</accession>
<proteinExistence type="predicted"/>
<dbReference type="VEuPathDB" id="FungiDB:H257_19270"/>
<comment type="caution">
    <text evidence="2">The sequence shown here is derived from an EMBL/GenBank/DDBJ whole genome shotgun (WGS) entry which is preliminary data.</text>
</comment>
<name>A0A6A4ZHV7_APHAT</name>
<feature type="region of interest" description="Disordered" evidence="1">
    <location>
        <begin position="28"/>
        <end position="55"/>
    </location>
</feature>
<dbReference type="Proteomes" id="UP000469452">
    <property type="component" value="Unassembled WGS sequence"/>
</dbReference>